<name>A0A8A4TQ22_SULCO</name>
<dbReference type="Gene3D" id="1.10.10.60">
    <property type="entry name" value="Homeodomain-like"/>
    <property type="match status" value="1"/>
</dbReference>
<dbReference type="Gene3D" id="3.40.50.300">
    <property type="entry name" value="P-loop containing nucleotide triphosphate hydrolases"/>
    <property type="match status" value="1"/>
</dbReference>
<feature type="modified residue" description="4-aspartylphosphate" evidence="5">
    <location>
        <position position="52"/>
    </location>
</feature>
<gene>
    <name evidence="8" type="ORF">J3U87_01825</name>
</gene>
<evidence type="ECO:0000256" key="3">
    <source>
        <dbReference type="ARBA" id="ARBA00023015"/>
    </source>
</evidence>
<reference evidence="8" key="1">
    <citation type="submission" date="2021-03" db="EMBL/GenBank/DDBJ databases">
        <title>Acanthopleuribacteraceae sp. M133.</title>
        <authorList>
            <person name="Wang G."/>
        </authorList>
    </citation>
    <scope>NUCLEOTIDE SEQUENCE</scope>
    <source>
        <strain evidence="8">M133</strain>
    </source>
</reference>
<dbReference type="InterPro" id="IPR002197">
    <property type="entry name" value="HTH_Fis"/>
</dbReference>
<dbReference type="SMART" id="SM00448">
    <property type="entry name" value="REC"/>
    <property type="match status" value="1"/>
</dbReference>
<dbReference type="GO" id="GO:0000160">
    <property type="term" value="P:phosphorelay signal transduction system"/>
    <property type="evidence" value="ECO:0007669"/>
    <property type="project" value="InterPro"/>
</dbReference>
<accession>A0A8A4TQ22</accession>
<dbReference type="PROSITE" id="PS50045">
    <property type="entry name" value="SIGMA54_INTERACT_4"/>
    <property type="match status" value="1"/>
</dbReference>
<keyword evidence="5" id="KW-0597">Phosphoprotein</keyword>
<protein>
    <submittedName>
        <fullName evidence="8">Sigma-54-dependent Fis family transcriptional regulator</fullName>
    </submittedName>
</protein>
<dbReference type="GO" id="GO:0043565">
    <property type="term" value="F:sequence-specific DNA binding"/>
    <property type="evidence" value="ECO:0007669"/>
    <property type="project" value="InterPro"/>
</dbReference>
<dbReference type="KEGG" id="scor:J3U87_01825"/>
<dbReference type="InterPro" id="IPR011006">
    <property type="entry name" value="CheY-like_superfamily"/>
</dbReference>
<dbReference type="SMART" id="SM00382">
    <property type="entry name" value="AAA"/>
    <property type="match status" value="1"/>
</dbReference>
<evidence type="ECO:0000256" key="4">
    <source>
        <dbReference type="ARBA" id="ARBA00023163"/>
    </source>
</evidence>
<evidence type="ECO:0000259" key="7">
    <source>
        <dbReference type="PROSITE" id="PS50110"/>
    </source>
</evidence>
<dbReference type="InterPro" id="IPR027417">
    <property type="entry name" value="P-loop_NTPase"/>
</dbReference>
<dbReference type="GO" id="GO:0006355">
    <property type="term" value="P:regulation of DNA-templated transcription"/>
    <property type="evidence" value="ECO:0007669"/>
    <property type="project" value="InterPro"/>
</dbReference>
<dbReference type="GO" id="GO:0005524">
    <property type="term" value="F:ATP binding"/>
    <property type="evidence" value="ECO:0007669"/>
    <property type="project" value="UniProtKB-KW"/>
</dbReference>
<dbReference type="Gene3D" id="3.40.50.2300">
    <property type="match status" value="1"/>
</dbReference>
<dbReference type="FunFam" id="3.40.50.300:FF:000006">
    <property type="entry name" value="DNA-binding transcriptional regulator NtrC"/>
    <property type="match status" value="1"/>
</dbReference>
<keyword evidence="9" id="KW-1185">Reference proteome</keyword>
<keyword evidence="3" id="KW-0805">Transcription regulation</keyword>
<dbReference type="CDD" id="cd00009">
    <property type="entry name" value="AAA"/>
    <property type="match status" value="1"/>
</dbReference>
<dbReference type="InterPro" id="IPR058031">
    <property type="entry name" value="AAA_lid_NorR"/>
</dbReference>
<dbReference type="SUPFAM" id="SSF52172">
    <property type="entry name" value="CheY-like"/>
    <property type="match status" value="1"/>
</dbReference>
<dbReference type="Pfam" id="PF00072">
    <property type="entry name" value="Response_reg"/>
    <property type="match status" value="1"/>
</dbReference>
<dbReference type="PROSITE" id="PS50110">
    <property type="entry name" value="RESPONSE_REGULATORY"/>
    <property type="match status" value="1"/>
</dbReference>
<dbReference type="Pfam" id="PF00158">
    <property type="entry name" value="Sigma54_activat"/>
    <property type="match status" value="1"/>
</dbReference>
<evidence type="ECO:0000313" key="9">
    <source>
        <dbReference type="Proteomes" id="UP000663929"/>
    </source>
</evidence>
<evidence type="ECO:0000313" key="8">
    <source>
        <dbReference type="EMBL" id="QTD51182.1"/>
    </source>
</evidence>
<organism evidence="8 9">
    <name type="scientific">Sulfidibacter corallicola</name>
    <dbReference type="NCBI Taxonomy" id="2818388"/>
    <lineage>
        <taxon>Bacteria</taxon>
        <taxon>Pseudomonadati</taxon>
        <taxon>Acidobacteriota</taxon>
        <taxon>Holophagae</taxon>
        <taxon>Acanthopleuribacterales</taxon>
        <taxon>Acanthopleuribacteraceae</taxon>
        <taxon>Sulfidibacter</taxon>
    </lineage>
</organism>
<sequence length="444" mass="49155">MQDVLIIDDNQTICTALQVLLDLHQIPSRQANSPLQGLALARERLPGAVIQDMNFTEDNTSGEEGERLFRDLRELDSQLPIFLITAWSSLETAVKLVKEGAYDYLRKPWDDEKLIHSLKKALDERRARATPADSRAAKSIGDLIYADAKMDRLVETALQVADADVPVLITGPNGVGKEKLAELIQAHSNRARAPFVKVNAGALPNELMEAELFGSEPGAFTGARHRIGRFEEANRGTLFLDEIGNLSLAGQMKLLRVLQTGEFSRLGSNKTIRTDVRVISATNKDLPTAITEGSFREDLFFRLNVVELRLPSLAERSADILPLARHFLNTLAETRGKSLAPESEQALVRHPWPGNVRELRNRLVRGALVCRSSQLTPADLDLKPAPVLQPVEDPSSRAEKAGIEKALFDSRGNVSKAAAALGLSRQALYRKMEKFGIVWERRPK</sequence>
<dbReference type="InterPro" id="IPR003593">
    <property type="entry name" value="AAA+_ATPase"/>
</dbReference>
<dbReference type="Gene3D" id="1.10.8.60">
    <property type="match status" value="1"/>
</dbReference>
<dbReference type="EMBL" id="CP071793">
    <property type="protein sequence ID" value="QTD51182.1"/>
    <property type="molecule type" value="Genomic_DNA"/>
</dbReference>
<feature type="domain" description="Sigma-54 factor interaction" evidence="6">
    <location>
        <begin position="143"/>
        <end position="368"/>
    </location>
</feature>
<dbReference type="InterPro" id="IPR025944">
    <property type="entry name" value="Sigma_54_int_dom_CS"/>
</dbReference>
<dbReference type="PRINTS" id="PR01590">
    <property type="entry name" value="HTHFIS"/>
</dbReference>
<dbReference type="Pfam" id="PF02954">
    <property type="entry name" value="HTH_8"/>
    <property type="match status" value="1"/>
</dbReference>
<keyword evidence="4" id="KW-0804">Transcription</keyword>
<dbReference type="PANTHER" id="PTHR32071:SF86">
    <property type="entry name" value="TWO COMPONENT SIGNAL TRANSDUCTION SYSTEM SIGMA54-DEPENDENT RESPONSE REGULATOR FIS FAMILY"/>
    <property type="match status" value="1"/>
</dbReference>
<feature type="domain" description="Response regulatory" evidence="7">
    <location>
        <begin position="3"/>
        <end position="122"/>
    </location>
</feature>
<dbReference type="InterPro" id="IPR009057">
    <property type="entry name" value="Homeodomain-like_sf"/>
</dbReference>
<dbReference type="SUPFAM" id="SSF52540">
    <property type="entry name" value="P-loop containing nucleoside triphosphate hydrolases"/>
    <property type="match status" value="1"/>
</dbReference>
<dbReference type="PANTHER" id="PTHR32071">
    <property type="entry name" value="TRANSCRIPTIONAL REGULATORY PROTEIN"/>
    <property type="match status" value="1"/>
</dbReference>
<dbReference type="Proteomes" id="UP000663929">
    <property type="component" value="Chromosome"/>
</dbReference>
<keyword evidence="2" id="KW-0067">ATP-binding</keyword>
<keyword evidence="1" id="KW-0547">Nucleotide-binding</keyword>
<dbReference type="SUPFAM" id="SSF46689">
    <property type="entry name" value="Homeodomain-like"/>
    <property type="match status" value="1"/>
</dbReference>
<dbReference type="AlphaFoldDB" id="A0A8A4TQ22"/>
<proteinExistence type="predicted"/>
<evidence type="ECO:0000256" key="2">
    <source>
        <dbReference type="ARBA" id="ARBA00022840"/>
    </source>
</evidence>
<evidence type="ECO:0000259" key="6">
    <source>
        <dbReference type="PROSITE" id="PS50045"/>
    </source>
</evidence>
<dbReference type="RefSeq" id="WP_237381314.1">
    <property type="nucleotide sequence ID" value="NZ_CP071793.1"/>
</dbReference>
<dbReference type="PROSITE" id="PS00688">
    <property type="entry name" value="SIGMA54_INTERACT_3"/>
    <property type="match status" value="1"/>
</dbReference>
<dbReference type="Pfam" id="PF25601">
    <property type="entry name" value="AAA_lid_14"/>
    <property type="match status" value="1"/>
</dbReference>
<dbReference type="InterPro" id="IPR002078">
    <property type="entry name" value="Sigma_54_int"/>
</dbReference>
<evidence type="ECO:0000256" key="5">
    <source>
        <dbReference type="PROSITE-ProRule" id="PRU00169"/>
    </source>
</evidence>
<evidence type="ECO:0000256" key="1">
    <source>
        <dbReference type="ARBA" id="ARBA00022741"/>
    </source>
</evidence>
<dbReference type="InterPro" id="IPR001789">
    <property type="entry name" value="Sig_transdc_resp-reg_receiver"/>
</dbReference>